<organism evidence="2 3">
    <name type="scientific">Fusobacterium periodonticum ATCC 33693</name>
    <dbReference type="NCBI Taxonomy" id="546275"/>
    <lineage>
        <taxon>Bacteria</taxon>
        <taxon>Fusobacteriati</taxon>
        <taxon>Fusobacteriota</taxon>
        <taxon>Fusobacteriia</taxon>
        <taxon>Fusobacteriales</taxon>
        <taxon>Fusobacteriaceae</taxon>
        <taxon>Fusobacterium</taxon>
    </lineage>
</organism>
<evidence type="ECO:0000313" key="3">
    <source>
        <dbReference type="Proteomes" id="UP000003748"/>
    </source>
</evidence>
<protein>
    <submittedName>
        <fullName evidence="2">Toxin-antitoxin system, antitoxin component, HicB family</fullName>
    </submittedName>
</protein>
<dbReference type="Pfam" id="PF15919">
    <property type="entry name" value="HicB_lk_antitox"/>
    <property type="match status" value="1"/>
</dbReference>
<proteinExistence type="predicted"/>
<dbReference type="eggNOG" id="COG1598">
    <property type="taxonomic scope" value="Bacteria"/>
</dbReference>
<sequence length="137" mass="15962">MELNYMKYHYYAVFEKDEDGYSISFPDLPGCLTCAKDIEEALKMAKDVLEGYMLISEEDNDPIEPASSYKELNKNLEDNQVLQLITADTDFVRMRKKNKSVNKMVTLPKWLIDLGKEKKINFSQLLQEAIKRELNID</sequence>
<dbReference type="SUPFAM" id="SSF143100">
    <property type="entry name" value="TTHA1013/TTHA0281-like"/>
    <property type="match status" value="1"/>
</dbReference>
<dbReference type="AlphaFoldDB" id="D4CSV9"/>
<dbReference type="InterPro" id="IPR051404">
    <property type="entry name" value="TA_system_antitoxin"/>
</dbReference>
<dbReference type="PANTHER" id="PTHR34504:SF2">
    <property type="entry name" value="UPF0150 PROTEIN SSL0259"/>
    <property type="match status" value="1"/>
</dbReference>
<dbReference type="InterPro" id="IPR031807">
    <property type="entry name" value="HicB-like"/>
</dbReference>
<accession>D4CSV9</accession>
<dbReference type="PANTHER" id="PTHR34504">
    <property type="entry name" value="ANTITOXIN HICB"/>
    <property type="match status" value="1"/>
</dbReference>
<gene>
    <name evidence="2" type="ORF">FUSPEROL_00468</name>
</gene>
<name>D4CSV9_9FUSO</name>
<reference evidence="2 3" key="1">
    <citation type="submission" date="2010-02" db="EMBL/GenBank/DDBJ databases">
        <authorList>
            <person name="Weinstock G."/>
            <person name="Sodergren E."/>
            <person name="Clifton S."/>
            <person name="Fulton L."/>
            <person name="Fulton B."/>
            <person name="Courtney L."/>
            <person name="Fronick C."/>
            <person name="Harrison M."/>
            <person name="Strong C."/>
            <person name="Farmer C."/>
            <person name="Delahaunty K."/>
            <person name="Markovic C."/>
            <person name="Hall O."/>
            <person name="Minx P."/>
            <person name="Tomlinson C."/>
            <person name="Mitreva M."/>
            <person name="Nelson J."/>
            <person name="Hou S."/>
            <person name="Wollam A."/>
            <person name="Pepin K.H."/>
            <person name="Johnson M."/>
            <person name="Bhonagiri V."/>
            <person name="Zhang X."/>
            <person name="Suruliraj S."/>
            <person name="Warren W."/>
            <person name="Chinwalla A."/>
            <person name="Mardis E.R."/>
            <person name="Wilson R.K."/>
        </authorList>
    </citation>
    <scope>NUCLEOTIDE SEQUENCE [LARGE SCALE GENOMIC DNA]</scope>
    <source>
        <strain evidence="2 3">ATCC 33693</strain>
    </source>
</reference>
<dbReference type="Gene3D" id="3.30.160.250">
    <property type="match status" value="1"/>
</dbReference>
<feature type="domain" description="HicB-like antitoxin of toxin-antitoxin system" evidence="1">
    <location>
        <begin position="11"/>
        <end position="112"/>
    </location>
</feature>
<dbReference type="InterPro" id="IPR035069">
    <property type="entry name" value="TTHA1013/TTHA0281-like"/>
</dbReference>
<dbReference type="HOGENOM" id="CLU_114047_0_0_0"/>
<dbReference type="EMBL" id="ACJY01000032">
    <property type="protein sequence ID" value="EFE87562.1"/>
    <property type="molecule type" value="Genomic_DNA"/>
</dbReference>
<comment type="caution">
    <text evidence="2">The sequence shown here is derived from an EMBL/GenBank/DDBJ whole genome shotgun (WGS) entry which is preliminary data.</text>
</comment>
<dbReference type="STRING" id="546275.FUSPEROL_00468"/>
<dbReference type="Proteomes" id="UP000003748">
    <property type="component" value="Unassembled WGS sequence"/>
</dbReference>
<evidence type="ECO:0000259" key="1">
    <source>
        <dbReference type="Pfam" id="PF15919"/>
    </source>
</evidence>
<evidence type="ECO:0000313" key="2">
    <source>
        <dbReference type="EMBL" id="EFE87562.1"/>
    </source>
</evidence>